<name>A0ACD4CZT9_9HYPH</name>
<geneLocation type="plasmid" evidence="1 2">
    <name>p_unnamed1</name>
</geneLocation>
<proteinExistence type="predicted"/>
<protein>
    <submittedName>
        <fullName evidence="1">DUF982 domain-containing protein</fullName>
    </submittedName>
</protein>
<sequence length="80" mass="8704">MDNLSWQIPVAVSTSDGVGRSIEGPLEALFWMLNHWPDNGGPELQDAMAICYASLELPSMIEHSRAAFCAAAQEAMILLN</sequence>
<dbReference type="Proteomes" id="UP001061991">
    <property type="component" value="Plasmid p_unnamed1"/>
</dbReference>
<accession>A0ACD4CZT9</accession>
<keyword evidence="1" id="KW-0614">Plasmid</keyword>
<keyword evidence="2" id="KW-1185">Reference proteome</keyword>
<reference evidence="1" key="1">
    <citation type="submission" date="2022-09" db="EMBL/GenBank/DDBJ databases">
        <title>Interaction between co-microsymbionts with complementary sets of symbiotic genes in legume-rhizobium systems.</title>
        <authorList>
            <person name="Safronova V."/>
            <person name="Sazanova A."/>
            <person name="Afonin A."/>
            <person name="Chirak E."/>
        </authorList>
    </citation>
    <scope>NUCLEOTIDE SEQUENCE</scope>
    <source>
        <strain evidence="1">A18/3m</strain>
    </source>
</reference>
<dbReference type="EMBL" id="CP104972">
    <property type="protein sequence ID" value="UXN59042.1"/>
    <property type="molecule type" value="Genomic_DNA"/>
</dbReference>
<organism evidence="1 2">
    <name type="scientific">Phyllobacterium zundukense</name>
    <dbReference type="NCBI Taxonomy" id="1867719"/>
    <lineage>
        <taxon>Bacteria</taxon>
        <taxon>Pseudomonadati</taxon>
        <taxon>Pseudomonadota</taxon>
        <taxon>Alphaproteobacteria</taxon>
        <taxon>Hyphomicrobiales</taxon>
        <taxon>Phyllobacteriaceae</taxon>
        <taxon>Phyllobacterium</taxon>
    </lineage>
</organism>
<evidence type="ECO:0000313" key="1">
    <source>
        <dbReference type="EMBL" id="UXN59042.1"/>
    </source>
</evidence>
<gene>
    <name evidence="1" type="ORF">N8E88_09155</name>
</gene>
<evidence type="ECO:0000313" key="2">
    <source>
        <dbReference type="Proteomes" id="UP001061991"/>
    </source>
</evidence>